<feature type="domain" description="Cupin type-2" evidence="1">
    <location>
        <begin position="46"/>
        <end position="115"/>
    </location>
</feature>
<comment type="caution">
    <text evidence="2">The sequence shown here is derived from an EMBL/GenBank/DDBJ whole genome shotgun (WGS) entry which is preliminary data.</text>
</comment>
<dbReference type="Gene3D" id="2.60.120.10">
    <property type="entry name" value="Jelly Rolls"/>
    <property type="match status" value="1"/>
</dbReference>
<gene>
    <name evidence="2" type="ORF">ACIA8P_08615</name>
</gene>
<protein>
    <submittedName>
        <fullName evidence="2">Cupin domain-containing protein</fullName>
    </submittedName>
</protein>
<dbReference type="Proteomes" id="UP001612415">
    <property type="component" value="Unassembled WGS sequence"/>
</dbReference>
<reference evidence="2 3" key="1">
    <citation type="submission" date="2024-10" db="EMBL/GenBank/DDBJ databases">
        <title>The Natural Products Discovery Center: Release of the First 8490 Sequenced Strains for Exploring Actinobacteria Biosynthetic Diversity.</title>
        <authorList>
            <person name="Kalkreuter E."/>
            <person name="Kautsar S.A."/>
            <person name="Yang D."/>
            <person name="Bader C.D."/>
            <person name="Teijaro C.N."/>
            <person name="Fluegel L."/>
            <person name="Davis C.M."/>
            <person name="Simpson J.R."/>
            <person name="Lauterbach L."/>
            <person name="Steele A.D."/>
            <person name="Gui C."/>
            <person name="Meng S."/>
            <person name="Li G."/>
            <person name="Viehrig K."/>
            <person name="Ye F."/>
            <person name="Su P."/>
            <person name="Kiefer A.F."/>
            <person name="Nichols A."/>
            <person name="Cepeda A.J."/>
            <person name="Yan W."/>
            <person name="Fan B."/>
            <person name="Jiang Y."/>
            <person name="Adhikari A."/>
            <person name="Zheng C.-J."/>
            <person name="Schuster L."/>
            <person name="Cowan T.M."/>
            <person name="Smanski M.J."/>
            <person name="Chevrette M.G."/>
            <person name="De Carvalho L.P.S."/>
            <person name="Shen B."/>
        </authorList>
    </citation>
    <scope>NUCLEOTIDE SEQUENCE [LARGE SCALE GENOMIC DNA]</scope>
    <source>
        <strain evidence="2 3">NPDC051599</strain>
    </source>
</reference>
<accession>A0ABW7XX96</accession>
<name>A0ABW7XX96_STRCE</name>
<dbReference type="InterPro" id="IPR014710">
    <property type="entry name" value="RmlC-like_jellyroll"/>
</dbReference>
<dbReference type="EMBL" id="JBITDC010000003">
    <property type="protein sequence ID" value="MFI5674714.1"/>
    <property type="molecule type" value="Genomic_DNA"/>
</dbReference>
<dbReference type="Pfam" id="PF07883">
    <property type="entry name" value="Cupin_2"/>
    <property type="match status" value="1"/>
</dbReference>
<sequence length="174" mass="18915">MSLFVPKFDQTVIVRDAEAEVVGRAPTAVKLLADSSATGGALSTQRVTLTDGADGARPHWHDNSAEMFFVLDGAAELLSGEDVVTAERGDLVIVPPGRPHAFAAVPGTDADLLIVITPGVERFEYFRHLQRVALGEVTPESLLEVQELYDNHFLRSQAWERRNQRGAGAARTPR</sequence>
<evidence type="ECO:0000259" key="1">
    <source>
        <dbReference type="Pfam" id="PF07883"/>
    </source>
</evidence>
<dbReference type="InterPro" id="IPR011051">
    <property type="entry name" value="RmlC_Cupin_sf"/>
</dbReference>
<organism evidence="2 3">
    <name type="scientific">Streptomyces cellulosae</name>
    <dbReference type="NCBI Taxonomy" id="1968"/>
    <lineage>
        <taxon>Bacteria</taxon>
        <taxon>Bacillati</taxon>
        <taxon>Actinomycetota</taxon>
        <taxon>Actinomycetes</taxon>
        <taxon>Kitasatosporales</taxon>
        <taxon>Streptomycetaceae</taxon>
        <taxon>Streptomyces</taxon>
    </lineage>
</organism>
<dbReference type="RefSeq" id="WP_398655620.1">
    <property type="nucleotide sequence ID" value="NZ_JBITDC010000003.1"/>
</dbReference>
<dbReference type="PANTHER" id="PTHR36440:SF1">
    <property type="entry name" value="PUTATIVE (AFU_ORTHOLOGUE AFUA_8G07350)-RELATED"/>
    <property type="match status" value="1"/>
</dbReference>
<evidence type="ECO:0000313" key="2">
    <source>
        <dbReference type="EMBL" id="MFI5674714.1"/>
    </source>
</evidence>
<dbReference type="InterPro" id="IPR013096">
    <property type="entry name" value="Cupin_2"/>
</dbReference>
<proteinExistence type="predicted"/>
<keyword evidence="3" id="KW-1185">Reference proteome</keyword>
<dbReference type="SUPFAM" id="SSF51182">
    <property type="entry name" value="RmlC-like cupins"/>
    <property type="match status" value="1"/>
</dbReference>
<evidence type="ECO:0000313" key="3">
    <source>
        <dbReference type="Proteomes" id="UP001612415"/>
    </source>
</evidence>
<dbReference type="InterPro" id="IPR053146">
    <property type="entry name" value="QDO-like"/>
</dbReference>
<dbReference type="PANTHER" id="PTHR36440">
    <property type="entry name" value="PUTATIVE (AFU_ORTHOLOGUE AFUA_8G07350)-RELATED"/>
    <property type="match status" value="1"/>
</dbReference>